<evidence type="ECO:0008006" key="4">
    <source>
        <dbReference type="Google" id="ProtNLM"/>
    </source>
</evidence>
<proteinExistence type="predicted"/>
<dbReference type="AlphaFoldDB" id="W2W6R5"/>
<evidence type="ECO:0000313" key="2">
    <source>
        <dbReference type="EMBL" id="ETP05279.1"/>
    </source>
</evidence>
<sequence>MALRKVYTCVTGKKFEVRYAMGDADDAQYNAVQRVLGGLNDLHYATTEAQFIITQERVLDDWSLHPGLASFKEYFARVWLSSRFCRWQIFHTPPAFATTNNPVESFNGAIKRDYTLRSRMKMGSLLRQLMACCVNESTSSKAFAVETTPTVTLVRRVSEMRRAGLLFEDTKERGTIEFLLNDAPADDVGAASAEVVNVVSRRVARIYDPETKRSRKDLAVTAQLGQHTARMEVAGIPATGWPVNTRQWSCPCVYWAKYGACVHTLLAKHVRGVHVMNSREKLEYRGPDRRKSGCQQAGRPSSNTPALHPVGGNSIPWAAAASWRAAAASLWAASASEGGNSVSVGGNSVLDGGSSVSVGGNSVSVGGNSALEGNSVSVGGNTILEGGSSTMWAATASLLVAIAS</sequence>
<evidence type="ECO:0000256" key="1">
    <source>
        <dbReference type="SAM" id="MobiDB-lite"/>
    </source>
</evidence>
<comment type="caution">
    <text evidence="2">The sequence shown here is derived from an EMBL/GenBank/DDBJ whole genome shotgun (WGS) entry which is preliminary data.</text>
</comment>
<accession>W2W6R5</accession>
<dbReference type="Proteomes" id="UP000018958">
    <property type="component" value="Unassembled WGS sequence"/>
</dbReference>
<evidence type="ECO:0000313" key="3">
    <source>
        <dbReference type="Proteomes" id="UP000018958"/>
    </source>
</evidence>
<feature type="compositionally biased region" description="Polar residues" evidence="1">
    <location>
        <begin position="293"/>
        <end position="305"/>
    </location>
</feature>
<gene>
    <name evidence="2" type="ORF">F441_18084</name>
</gene>
<dbReference type="EMBL" id="ANIX01003585">
    <property type="protein sequence ID" value="ETP05279.1"/>
    <property type="molecule type" value="Genomic_DNA"/>
</dbReference>
<organism evidence="2 3">
    <name type="scientific">Phytophthora nicotianae CJ01A1</name>
    <dbReference type="NCBI Taxonomy" id="1317063"/>
    <lineage>
        <taxon>Eukaryota</taxon>
        <taxon>Sar</taxon>
        <taxon>Stramenopiles</taxon>
        <taxon>Oomycota</taxon>
        <taxon>Peronosporomycetes</taxon>
        <taxon>Peronosporales</taxon>
        <taxon>Peronosporaceae</taxon>
        <taxon>Phytophthora</taxon>
    </lineage>
</organism>
<protein>
    <recommendedName>
        <fullName evidence="4">SWIM-type domain-containing protein</fullName>
    </recommendedName>
</protein>
<name>W2W6R5_PHYNI</name>
<feature type="region of interest" description="Disordered" evidence="1">
    <location>
        <begin position="281"/>
        <end position="310"/>
    </location>
</feature>
<reference evidence="2 3" key="1">
    <citation type="submission" date="2013-11" db="EMBL/GenBank/DDBJ databases">
        <title>The Genome Sequence of Phytophthora parasitica CJ01A1.</title>
        <authorList>
            <consortium name="The Broad Institute Genomics Platform"/>
            <person name="Russ C."/>
            <person name="Tyler B."/>
            <person name="Panabieres F."/>
            <person name="Shan W."/>
            <person name="Tripathy S."/>
            <person name="Grunwald N."/>
            <person name="Machado M."/>
            <person name="Johnson C.S."/>
            <person name="Walker B."/>
            <person name="Young S.K."/>
            <person name="Zeng Q."/>
            <person name="Gargeya S."/>
            <person name="Fitzgerald M."/>
            <person name="Haas B."/>
            <person name="Abouelleil A."/>
            <person name="Allen A.W."/>
            <person name="Alvarado L."/>
            <person name="Arachchi H.M."/>
            <person name="Berlin A.M."/>
            <person name="Chapman S.B."/>
            <person name="Gainer-Dewar J."/>
            <person name="Goldberg J."/>
            <person name="Griggs A."/>
            <person name="Gujja S."/>
            <person name="Hansen M."/>
            <person name="Howarth C."/>
            <person name="Imamovic A."/>
            <person name="Ireland A."/>
            <person name="Larimer J."/>
            <person name="McCowan C."/>
            <person name="Murphy C."/>
            <person name="Pearson M."/>
            <person name="Poon T.W."/>
            <person name="Priest M."/>
            <person name="Roberts A."/>
            <person name="Saif S."/>
            <person name="Shea T."/>
            <person name="Sisk P."/>
            <person name="Sykes S."/>
            <person name="Wortman J."/>
            <person name="Nusbaum C."/>
            <person name="Birren B."/>
        </authorList>
    </citation>
    <scope>NUCLEOTIDE SEQUENCE [LARGE SCALE GENOMIC DNA]</scope>
    <source>
        <strain evidence="2 3">CJ01A1</strain>
    </source>
</reference>
<feature type="compositionally biased region" description="Basic and acidic residues" evidence="1">
    <location>
        <begin position="281"/>
        <end position="291"/>
    </location>
</feature>